<dbReference type="SUPFAM" id="SSF53335">
    <property type="entry name" value="S-adenosyl-L-methionine-dependent methyltransferases"/>
    <property type="match status" value="1"/>
</dbReference>
<gene>
    <name evidence="10" type="primary">tmpT</name>
    <name evidence="9" type="synonym">tpm</name>
    <name evidence="10" type="ORF">AHTJR_03980</name>
</gene>
<keyword evidence="6 9" id="KW-0489">Methyltransferase</keyword>
<feature type="binding site" evidence="9">
    <location>
        <position position="45"/>
    </location>
    <ligand>
        <name>S-adenosyl-L-methionine</name>
        <dbReference type="ChEBI" id="CHEBI:59789"/>
    </ligand>
</feature>
<dbReference type="EC" id="2.1.1.67" evidence="4 9"/>
<dbReference type="PROSITE" id="PS51585">
    <property type="entry name" value="SAM_MT_TPMT"/>
    <property type="match status" value="1"/>
</dbReference>
<evidence type="ECO:0000256" key="8">
    <source>
        <dbReference type="ARBA" id="ARBA00022691"/>
    </source>
</evidence>
<evidence type="ECO:0000313" key="10">
    <source>
        <dbReference type="EMBL" id="QBQ15482.1"/>
    </source>
</evidence>
<feature type="binding site" evidence="9">
    <location>
        <position position="123"/>
    </location>
    <ligand>
        <name>S-adenosyl-L-methionine</name>
        <dbReference type="ChEBI" id="CHEBI:59789"/>
    </ligand>
</feature>
<comment type="similarity">
    <text evidence="3 9">Belongs to the class I-like SAM-binding methyltransferase superfamily. TPMT family.</text>
</comment>
<dbReference type="GO" id="GO:0005737">
    <property type="term" value="C:cytoplasm"/>
    <property type="evidence" value="ECO:0007669"/>
    <property type="project" value="UniProtKB-SubCell"/>
</dbReference>
<evidence type="ECO:0000256" key="1">
    <source>
        <dbReference type="ARBA" id="ARBA00000903"/>
    </source>
</evidence>
<feature type="binding site" evidence="9">
    <location>
        <position position="10"/>
    </location>
    <ligand>
        <name>S-adenosyl-L-methionine</name>
        <dbReference type="ChEBI" id="CHEBI:59789"/>
    </ligand>
</feature>
<dbReference type="GO" id="GO:0032259">
    <property type="term" value="P:methylation"/>
    <property type="evidence" value="ECO:0007669"/>
    <property type="project" value="UniProtKB-KW"/>
</dbReference>
<dbReference type="InterPro" id="IPR025835">
    <property type="entry name" value="Thiopurine_S-MeTrfase"/>
</dbReference>
<dbReference type="CDD" id="cd02440">
    <property type="entry name" value="AdoMet_MTases"/>
    <property type="match status" value="1"/>
</dbReference>
<evidence type="ECO:0000256" key="5">
    <source>
        <dbReference type="ARBA" id="ARBA00022490"/>
    </source>
</evidence>
<dbReference type="RefSeq" id="WP_075315021.1">
    <property type="nucleotide sequence ID" value="NZ_CP018871.1"/>
</dbReference>
<keyword evidence="7 9" id="KW-0808">Transferase</keyword>
<comment type="caution">
    <text evidence="9">Lacks conserved residue(s) required for the propagation of feature annotation.</text>
</comment>
<evidence type="ECO:0000313" key="11">
    <source>
        <dbReference type="Proteomes" id="UP000294395"/>
    </source>
</evidence>
<dbReference type="AlphaFoldDB" id="A0A1L6KKQ0"/>
<dbReference type="OrthoDB" id="9778208at2"/>
<protein>
    <recommendedName>
        <fullName evidence="4 9">Thiopurine S-methyltransferase</fullName>
        <ecNumber evidence="4 9">2.1.1.67</ecNumber>
    </recommendedName>
    <alternativeName>
        <fullName evidence="9">Thiopurine methyltransferase</fullName>
    </alternativeName>
</protein>
<evidence type="ECO:0000256" key="4">
    <source>
        <dbReference type="ARBA" id="ARBA00011905"/>
    </source>
</evidence>
<dbReference type="InterPro" id="IPR022474">
    <property type="entry name" value="Thiopur_S-MeTfrase_Se/Te_detox"/>
</dbReference>
<dbReference type="NCBIfam" id="NF009732">
    <property type="entry name" value="PRK13255.1"/>
    <property type="match status" value="1"/>
</dbReference>
<proteinExistence type="inferred from homology"/>
<dbReference type="Proteomes" id="UP000294395">
    <property type="component" value="Chromosome"/>
</dbReference>
<organism evidence="10 11">
    <name type="scientific">Acinetobacter haemolyticus</name>
    <dbReference type="NCBI Taxonomy" id="29430"/>
    <lineage>
        <taxon>Bacteria</taxon>
        <taxon>Pseudomonadati</taxon>
        <taxon>Pseudomonadota</taxon>
        <taxon>Gammaproteobacteria</taxon>
        <taxon>Moraxellales</taxon>
        <taxon>Moraxellaceae</taxon>
        <taxon>Acinetobacter</taxon>
    </lineage>
</organism>
<dbReference type="EMBL" id="CP038009">
    <property type="protein sequence ID" value="QBQ15482.1"/>
    <property type="molecule type" value="Genomic_DNA"/>
</dbReference>
<evidence type="ECO:0000256" key="6">
    <source>
        <dbReference type="ARBA" id="ARBA00022603"/>
    </source>
</evidence>
<dbReference type="Pfam" id="PF05724">
    <property type="entry name" value="TPMT"/>
    <property type="match status" value="1"/>
</dbReference>
<sequence length="216" mass="24411">MQHDFWHNKWQTNNIGFHLDQPHSLLTQYLSSLNLAKNARIFVPLCGKSLDLAWLLDQGYHVIGIDLSPVAIQDLMSNLGLNFKGTQIGGLTYYQHAQIELFTGNFFELTADHLGKIDAIYDRAALIALPEQMRSAYAQHLLQISNQAPQLLISLEYDQSLLAGPPFSVPEYELTAHYANHYEIKLLASNTENLKGKLIAYEHAWHLSKLSTVNNP</sequence>
<dbReference type="GO" id="GO:0008119">
    <property type="term" value="F:thiopurine S-methyltransferase activity"/>
    <property type="evidence" value="ECO:0007669"/>
    <property type="project" value="UniProtKB-UniRule"/>
</dbReference>
<dbReference type="PANTHER" id="PTHR10259:SF11">
    <property type="entry name" value="THIOPURINE S-METHYLTRANSFERASE"/>
    <property type="match status" value="1"/>
</dbReference>
<keyword evidence="8 9" id="KW-0949">S-adenosyl-L-methionine</keyword>
<evidence type="ECO:0000256" key="2">
    <source>
        <dbReference type="ARBA" id="ARBA00004496"/>
    </source>
</evidence>
<accession>A0A1L6KKQ0</accession>
<dbReference type="InterPro" id="IPR029063">
    <property type="entry name" value="SAM-dependent_MTases_sf"/>
</dbReference>
<dbReference type="PIRSF" id="PIRSF023956">
    <property type="entry name" value="Thiopurine_S-methyltransferase"/>
    <property type="match status" value="1"/>
</dbReference>
<comment type="subcellular location">
    <subcellularLocation>
        <location evidence="2 9">Cytoplasm</location>
    </subcellularLocation>
</comment>
<dbReference type="InterPro" id="IPR008854">
    <property type="entry name" value="TPMT"/>
</dbReference>
<reference evidence="10 11" key="1">
    <citation type="submission" date="2019-03" db="EMBL/GenBank/DDBJ databases">
        <title>Complete genome sequence of two outbreak-associated Acinetobacter haemolyticus strains.</title>
        <authorList>
            <person name="Bai L."/>
            <person name="Zhang S.-C."/>
            <person name="Deng Y."/>
            <person name="Song C.-C."/>
            <person name="Kang G.-B."/>
            <person name="Dong Y."/>
            <person name="Wang Y."/>
            <person name="Gao F."/>
            <person name="Huang H."/>
        </authorList>
    </citation>
    <scope>NUCLEOTIDE SEQUENCE [LARGE SCALE GENOMIC DNA]</scope>
    <source>
        <strain evidence="10 11">TJR01</strain>
    </source>
</reference>
<evidence type="ECO:0000256" key="9">
    <source>
        <dbReference type="HAMAP-Rule" id="MF_00812"/>
    </source>
</evidence>
<keyword evidence="5 9" id="KW-0963">Cytoplasm</keyword>
<dbReference type="PANTHER" id="PTHR10259">
    <property type="entry name" value="THIOPURINE S-METHYLTRANSFERASE"/>
    <property type="match status" value="1"/>
</dbReference>
<evidence type="ECO:0000256" key="3">
    <source>
        <dbReference type="ARBA" id="ARBA00008145"/>
    </source>
</evidence>
<comment type="catalytic activity">
    <reaction evidence="1 9">
        <text>S-adenosyl-L-methionine + a thiopurine = S-adenosyl-L-homocysteine + a thiopurine S-methylether.</text>
        <dbReference type="EC" id="2.1.1.67"/>
    </reaction>
</comment>
<dbReference type="KEGG" id="ahl:AHTJS_03980"/>
<dbReference type="FunFam" id="3.40.50.150:FF:000101">
    <property type="entry name" value="Thiopurine S-methyltransferase"/>
    <property type="match status" value="1"/>
</dbReference>
<dbReference type="NCBIfam" id="TIGR03840">
    <property type="entry name" value="TMPT_Se_Te"/>
    <property type="match status" value="1"/>
</dbReference>
<dbReference type="Gene3D" id="3.40.50.150">
    <property type="entry name" value="Vaccinia Virus protein VP39"/>
    <property type="match status" value="1"/>
</dbReference>
<dbReference type="HAMAP" id="MF_00812">
    <property type="entry name" value="Thiopur_methtran"/>
    <property type="match status" value="1"/>
</dbReference>
<dbReference type="GO" id="GO:0010038">
    <property type="term" value="P:response to metal ion"/>
    <property type="evidence" value="ECO:0007669"/>
    <property type="project" value="InterPro"/>
</dbReference>
<name>A0A1L6KKQ0_ACIHA</name>
<evidence type="ECO:0000256" key="7">
    <source>
        <dbReference type="ARBA" id="ARBA00022679"/>
    </source>
</evidence>
<dbReference type="STRING" id="29430.AHTJS_03980"/>